<feature type="region of interest" description="Disordered" evidence="1">
    <location>
        <begin position="26"/>
        <end position="46"/>
    </location>
</feature>
<proteinExistence type="predicted"/>
<keyword evidence="3" id="KW-1185">Reference proteome</keyword>
<dbReference type="SUPFAM" id="SSF75005">
    <property type="entry name" value="Arabinanase/levansucrase/invertase"/>
    <property type="match status" value="2"/>
</dbReference>
<dbReference type="InterPro" id="IPR006311">
    <property type="entry name" value="TAT_signal"/>
</dbReference>
<evidence type="ECO:0000256" key="1">
    <source>
        <dbReference type="SAM" id="MobiDB-lite"/>
    </source>
</evidence>
<accession>D7BYG7</accession>
<evidence type="ECO:0000313" key="3">
    <source>
        <dbReference type="Proteomes" id="UP000000377"/>
    </source>
</evidence>
<protein>
    <submittedName>
        <fullName evidence="2">Uncharacterized protein</fullName>
    </submittedName>
</protein>
<dbReference type="InterPro" id="IPR023296">
    <property type="entry name" value="Glyco_hydro_beta-prop_sf"/>
</dbReference>
<dbReference type="Proteomes" id="UP000000377">
    <property type="component" value="Chromosome"/>
</dbReference>
<name>D7BYG7_STRBB</name>
<gene>
    <name evidence="2" type="ordered locus">SBI_00374</name>
</gene>
<dbReference type="STRING" id="749414.SBI_00374"/>
<dbReference type="HOGENOM" id="CLU_502393_0_0_11"/>
<evidence type="ECO:0000313" key="2">
    <source>
        <dbReference type="EMBL" id="ADI03495.1"/>
    </source>
</evidence>
<dbReference type="AlphaFoldDB" id="D7BYG7"/>
<dbReference type="Gene3D" id="2.60.120.560">
    <property type="entry name" value="Exo-inulinase, domain 1"/>
    <property type="match status" value="1"/>
</dbReference>
<dbReference type="PROSITE" id="PS51318">
    <property type="entry name" value="TAT"/>
    <property type="match status" value="1"/>
</dbReference>
<dbReference type="RefSeq" id="WP_014172974.1">
    <property type="nucleotide sequence ID" value="NC_016582.1"/>
</dbReference>
<dbReference type="Gene3D" id="2.115.10.20">
    <property type="entry name" value="Glycosyl hydrolase domain, family 43"/>
    <property type="match status" value="1"/>
</dbReference>
<dbReference type="KEGG" id="sbh:SBI_00374"/>
<dbReference type="eggNOG" id="COG2152">
    <property type="taxonomic scope" value="Bacteria"/>
</dbReference>
<dbReference type="EMBL" id="CP002047">
    <property type="protein sequence ID" value="ADI03495.1"/>
    <property type="molecule type" value="Genomic_DNA"/>
</dbReference>
<organism evidence="2 3">
    <name type="scientific">Streptomyces bingchenggensis (strain BCW-1)</name>
    <dbReference type="NCBI Taxonomy" id="749414"/>
    <lineage>
        <taxon>Bacteria</taxon>
        <taxon>Bacillati</taxon>
        <taxon>Actinomycetota</taxon>
        <taxon>Actinomycetes</taxon>
        <taxon>Kitasatosporales</taxon>
        <taxon>Streptomycetaceae</taxon>
        <taxon>Streptomyces</taxon>
    </lineage>
</organism>
<dbReference type="PATRIC" id="fig|749414.3.peg.385"/>
<reference evidence="2 3" key="1">
    <citation type="journal article" date="2010" name="J. Bacteriol.">
        <title>Genome sequence of the milbemycin-producing bacterium Streptomyces bingchenggensis.</title>
        <authorList>
            <person name="Wang X.J."/>
            <person name="Yan Y.J."/>
            <person name="Zhang B."/>
            <person name="An J."/>
            <person name="Wang J.J."/>
            <person name="Tian J."/>
            <person name="Jiang L."/>
            <person name="Chen Y.H."/>
            <person name="Huang S.X."/>
            <person name="Yin M."/>
            <person name="Zhang J."/>
            <person name="Gao A.L."/>
            <person name="Liu C.X."/>
            <person name="Zhu Z.X."/>
            <person name="Xiang W.S."/>
        </authorList>
    </citation>
    <scope>NUCLEOTIDE SEQUENCE [LARGE SCALE GENOMIC DNA]</scope>
    <source>
        <strain evidence="2 3">BCW-1</strain>
    </source>
</reference>
<sequence length="542" mass="58830">MTDETTGVSRRGLLLHGAGAVTGSALLGTLAGPPSPAEAAPRQGPREEVVLRDDFSPIGGWERQGVILSRSLPWESSLMQDPCLVYGEGGGPLFKMWYGSLHAVGYATSDDGSHWTKAADPVLTPTLPSESNALNQPSVVHQGGRWHMTYFGVAGDGNGQIHYATASDPAGPWEKHGVVLTSTMPWEDRWIYNSSLMYDETARLWKMWYTAGKIASAGGEPEYICYATAEHPAGPWTKYPGNPVIRPMGDGGWASLGVGGPNVRRLRNGDYETRIVGWQADYPSRGGRLISRDGIGWRLDRAAMDLDLGVAGGPEDRMIYRQFVVEHEGREYLYYNTKNHLPEWTETINLAVWNDHVPIVDPAKWCMTQDWQVPGGASFEVRDGCAVSLGNAPDGHCQTLQGNARINSLDYTVSASVTPISERVADRDNVLLARHTDRDSYYYAGIASWGNKYAIGVMADGVNTKLASVGTASDIGTGTTHQLRFTLNGSQLDLYDDDRLVLSVVDPTLIPAAGFVGLQTSTNTGRAKFGNVSVTARSGRRP</sequence>